<dbReference type="HOGENOM" id="CLU_032482_2_1_0"/>
<dbReference type="KEGG" id="tle:Tlet_1990"/>
<dbReference type="RefSeq" id="WP_012004020.1">
    <property type="nucleotide sequence ID" value="NC_009828.1"/>
</dbReference>
<accession>A8F8R0</accession>
<dbReference type="Gene3D" id="2.30.40.10">
    <property type="entry name" value="Urease, subunit C, domain 1"/>
    <property type="match status" value="1"/>
</dbReference>
<dbReference type="EC" id="3.5.1.25" evidence="10"/>
<dbReference type="GO" id="GO:0008448">
    <property type="term" value="F:N-acetylglucosamine-6-phosphate deacetylase activity"/>
    <property type="evidence" value="ECO:0007669"/>
    <property type="project" value="UniProtKB-EC"/>
</dbReference>
<protein>
    <submittedName>
        <fullName evidence="10">N-acetylglucosamine-6-phosphate deacetylase</fullName>
        <ecNumber evidence="10">3.5.1.25</ecNumber>
    </submittedName>
</protein>
<evidence type="ECO:0000256" key="8">
    <source>
        <dbReference type="PIRSR" id="PIRSR038994-3"/>
    </source>
</evidence>
<dbReference type="STRING" id="416591.Tlet_1990"/>
<feature type="binding site" evidence="7">
    <location>
        <position position="133"/>
    </location>
    <ligand>
        <name>substrate</name>
    </ligand>
</feature>
<feature type="binding site" evidence="8">
    <location>
        <position position="209"/>
    </location>
    <ligand>
        <name>Zn(2+)</name>
        <dbReference type="ChEBI" id="CHEBI:29105"/>
    </ligand>
</feature>
<dbReference type="CDD" id="cd00854">
    <property type="entry name" value="NagA"/>
    <property type="match status" value="1"/>
</dbReference>
<feature type="binding site" evidence="8">
    <location>
        <position position="188"/>
    </location>
    <ligand>
        <name>Zn(2+)</name>
        <dbReference type="ChEBI" id="CHEBI:29105"/>
    </ligand>
</feature>
<comment type="cofactor">
    <cofactor evidence="8">
        <name>a divalent metal cation</name>
        <dbReference type="ChEBI" id="CHEBI:60240"/>
    </cofactor>
    <text evidence="8">Binds 1 divalent metal cation per subunit.</text>
</comment>
<dbReference type="eggNOG" id="COG1820">
    <property type="taxonomic scope" value="Bacteria"/>
</dbReference>
<proteinExistence type="inferred from homology"/>
<comment type="similarity">
    <text evidence="1 5">Belongs to the metallo-dependent hydrolases superfamily. NagA family.</text>
</comment>
<dbReference type="PANTHER" id="PTHR11113:SF14">
    <property type="entry name" value="N-ACETYLGLUCOSAMINE-6-PHOSPHATE DEACETYLASE"/>
    <property type="match status" value="1"/>
</dbReference>
<dbReference type="InterPro" id="IPR011059">
    <property type="entry name" value="Metal-dep_hydrolase_composite"/>
</dbReference>
<dbReference type="Pfam" id="PF01979">
    <property type="entry name" value="Amidohydro_1"/>
    <property type="match status" value="1"/>
</dbReference>
<organism evidence="10 11">
    <name type="scientific">Pseudothermotoga lettingae (strain ATCC BAA-301 / DSM 14385 / NBRC 107922 / TMO)</name>
    <name type="common">Thermotoga lettingae</name>
    <dbReference type="NCBI Taxonomy" id="416591"/>
    <lineage>
        <taxon>Bacteria</taxon>
        <taxon>Thermotogati</taxon>
        <taxon>Thermotogota</taxon>
        <taxon>Thermotogae</taxon>
        <taxon>Thermotogales</taxon>
        <taxon>Thermotogaceae</taxon>
        <taxon>Pseudothermotoga</taxon>
    </lineage>
</organism>
<evidence type="ECO:0000259" key="9">
    <source>
        <dbReference type="Pfam" id="PF01979"/>
    </source>
</evidence>
<feature type="binding site" evidence="8">
    <location>
        <position position="122"/>
    </location>
    <ligand>
        <name>Zn(2+)</name>
        <dbReference type="ChEBI" id="CHEBI:29105"/>
    </ligand>
</feature>
<evidence type="ECO:0000256" key="5">
    <source>
        <dbReference type="PIRNR" id="PIRNR038994"/>
    </source>
</evidence>
<keyword evidence="11" id="KW-1185">Reference proteome</keyword>
<dbReference type="SUPFAM" id="SSF51338">
    <property type="entry name" value="Composite domain of metallo-dependent hydrolases"/>
    <property type="match status" value="1"/>
</dbReference>
<evidence type="ECO:0000256" key="7">
    <source>
        <dbReference type="PIRSR" id="PIRSR038994-2"/>
    </source>
</evidence>
<evidence type="ECO:0000256" key="3">
    <source>
        <dbReference type="ARBA" id="ARBA00022801"/>
    </source>
</evidence>
<keyword evidence="4 5" id="KW-0119">Carbohydrate metabolism</keyword>
<keyword evidence="2 8" id="KW-0479">Metal-binding</keyword>
<dbReference type="EMBL" id="CP000812">
    <property type="protein sequence ID" value="ABV34544.1"/>
    <property type="molecule type" value="Genomic_DNA"/>
</dbReference>
<feature type="binding site" evidence="7">
    <location>
        <begin position="212"/>
        <end position="213"/>
    </location>
    <ligand>
        <name>substrate</name>
    </ligand>
</feature>
<feature type="binding site" evidence="7">
    <location>
        <position position="244"/>
    </location>
    <ligand>
        <name>substrate</name>
    </ligand>
</feature>
<reference evidence="10 11" key="2">
    <citation type="journal article" date="2009" name="Proc. Natl. Acad. Sci. U.S.A.">
        <title>On the chimeric nature, thermophilic origin, and phylogenetic placement of the Thermotogales.</title>
        <authorList>
            <person name="Zhaxybayeva O."/>
            <person name="Swithers K.S."/>
            <person name="Lapierre P."/>
            <person name="Fournier G.P."/>
            <person name="Bickhart D.M."/>
            <person name="DeBoy R.T."/>
            <person name="Nelson K.E."/>
            <person name="Nesbo C.L."/>
            <person name="Doolittle W.F."/>
            <person name="Gogarten J.P."/>
            <person name="Noll K.M."/>
        </authorList>
    </citation>
    <scope>NUCLEOTIDE SEQUENCE [LARGE SCALE GENOMIC DNA]</scope>
    <source>
        <strain evidence="11">ATCC BAA-301 / DSM 14385 / NBRC 107922 / TMO</strain>
    </source>
</reference>
<keyword evidence="3 5" id="KW-0378">Hydrolase</keyword>
<dbReference type="SUPFAM" id="SSF51556">
    <property type="entry name" value="Metallo-dependent hydrolases"/>
    <property type="match status" value="1"/>
</dbReference>
<name>A8F8R0_PSELT</name>
<dbReference type="InterPro" id="IPR003764">
    <property type="entry name" value="GlcNAc_6-P_deAcase"/>
</dbReference>
<dbReference type="GO" id="GO:0006046">
    <property type="term" value="P:N-acetylglucosamine catabolic process"/>
    <property type="evidence" value="ECO:0007669"/>
    <property type="project" value="TreeGrafter"/>
</dbReference>
<dbReference type="Proteomes" id="UP000002016">
    <property type="component" value="Chromosome"/>
</dbReference>
<dbReference type="InterPro" id="IPR006680">
    <property type="entry name" value="Amidohydro-rel"/>
</dbReference>
<feature type="binding site" evidence="7">
    <location>
        <begin position="301"/>
        <end position="303"/>
    </location>
    <ligand>
        <name>substrate</name>
    </ligand>
</feature>
<dbReference type="PANTHER" id="PTHR11113">
    <property type="entry name" value="N-ACETYLGLUCOSAMINE-6-PHOSPHATE DEACETYLASE"/>
    <property type="match status" value="1"/>
</dbReference>
<gene>
    <name evidence="10" type="ordered locus">Tlet_1990</name>
</gene>
<dbReference type="AlphaFoldDB" id="A8F8R0"/>
<evidence type="ECO:0000256" key="6">
    <source>
        <dbReference type="PIRSR" id="PIRSR038994-1"/>
    </source>
</evidence>
<dbReference type="OrthoDB" id="9776488at2"/>
<evidence type="ECO:0000313" key="10">
    <source>
        <dbReference type="EMBL" id="ABV34544.1"/>
    </source>
</evidence>
<feature type="domain" description="Amidohydrolase-related" evidence="9">
    <location>
        <begin position="43"/>
        <end position="372"/>
    </location>
</feature>
<evidence type="ECO:0000256" key="4">
    <source>
        <dbReference type="ARBA" id="ARBA00023277"/>
    </source>
</evidence>
<sequence length="375" mass="40660">MKIRAKRAITPSRILEDKIITIENGVIQSVSSSGLKADFTYPIIAPGYIDSHTHGAIGIDAMSATVEDFEKLSMFYAKHGVTTFLVTTVSDKFEKLSSVAETVRKSMRTKLPGSKIGGLYVEGPYLNPSKKGAHKEELLKNPDLEELSRFVEKFREITKIFAIAPELKNAAVAIKFLRKNGIIPTIAHTDATYEQTVQAIEIGATRATHVFNAMKSFSHREPGVVGAALTEKNVYCEVICDLVHLHPATVKLIINAKGPNKTVLVTDSMAATGLEDGEYSLGELKVVVKGKIARLKGENNLAGSTLTLDQAVRNVVFNLGYTEKEAIIMATLTPARASKLNAGIIKEGKTADLVALDEELNVVATFVSGERVYSA</sequence>
<dbReference type="PIRSF" id="PIRSF038994">
    <property type="entry name" value="NagA"/>
    <property type="match status" value="1"/>
</dbReference>
<evidence type="ECO:0000256" key="1">
    <source>
        <dbReference type="ARBA" id="ARBA00010716"/>
    </source>
</evidence>
<dbReference type="InterPro" id="IPR032466">
    <property type="entry name" value="Metal_Hydrolase"/>
</dbReference>
<dbReference type="GO" id="GO:0046872">
    <property type="term" value="F:metal ion binding"/>
    <property type="evidence" value="ECO:0007669"/>
    <property type="project" value="UniProtKB-KW"/>
</dbReference>
<feature type="binding site" evidence="7">
    <location>
        <position position="220"/>
    </location>
    <ligand>
        <name>substrate</name>
    </ligand>
</feature>
<evidence type="ECO:0000313" key="11">
    <source>
        <dbReference type="Proteomes" id="UP000002016"/>
    </source>
</evidence>
<feature type="active site" description="Proton donor/acceptor" evidence="6">
    <location>
        <position position="267"/>
    </location>
</feature>
<dbReference type="FunFam" id="3.20.20.140:FF:000004">
    <property type="entry name" value="N-acetylglucosamine-6-phosphate deacetylase"/>
    <property type="match status" value="1"/>
</dbReference>
<dbReference type="NCBIfam" id="TIGR00221">
    <property type="entry name" value="nagA"/>
    <property type="match status" value="1"/>
</dbReference>
<evidence type="ECO:0000256" key="2">
    <source>
        <dbReference type="ARBA" id="ARBA00022723"/>
    </source>
</evidence>
<dbReference type="Gene3D" id="3.20.20.140">
    <property type="entry name" value="Metal-dependent hydrolases"/>
    <property type="match status" value="1"/>
</dbReference>
<reference evidence="10 11" key="1">
    <citation type="submission" date="2007-08" db="EMBL/GenBank/DDBJ databases">
        <title>Complete sequence of Thermotoga lettingae TMO.</title>
        <authorList>
            <consortium name="US DOE Joint Genome Institute"/>
            <person name="Copeland A."/>
            <person name="Lucas S."/>
            <person name="Lapidus A."/>
            <person name="Barry K."/>
            <person name="Glavina del Rio T."/>
            <person name="Dalin E."/>
            <person name="Tice H."/>
            <person name="Pitluck S."/>
            <person name="Foster B."/>
            <person name="Bruce D."/>
            <person name="Schmutz J."/>
            <person name="Larimer F."/>
            <person name="Land M."/>
            <person name="Hauser L."/>
            <person name="Kyrpides N."/>
            <person name="Mikhailova N."/>
            <person name="Nelson K."/>
            <person name="Gogarten J.P."/>
            <person name="Noll K."/>
            <person name="Richardson P."/>
        </authorList>
    </citation>
    <scope>NUCLEOTIDE SEQUENCE [LARGE SCALE GENOMIC DNA]</scope>
    <source>
        <strain evidence="11">ATCC BAA-301 / DSM 14385 / NBRC 107922 / TMO</strain>
    </source>
</reference>